<name>A0A699RVE1_TANCI</name>
<proteinExistence type="predicted"/>
<organism evidence="1">
    <name type="scientific">Tanacetum cinerariifolium</name>
    <name type="common">Dalmatian daisy</name>
    <name type="synonym">Chrysanthemum cinerariifolium</name>
    <dbReference type="NCBI Taxonomy" id="118510"/>
    <lineage>
        <taxon>Eukaryota</taxon>
        <taxon>Viridiplantae</taxon>
        <taxon>Streptophyta</taxon>
        <taxon>Embryophyta</taxon>
        <taxon>Tracheophyta</taxon>
        <taxon>Spermatophyta</taxon>
        <taxon>Magnoliopsida</taxon>
        <taxon>eudicotyledons</taxon>
        <taxon>Gunneridae</taxon>
        <taxon>Pentapetalae</taxon>
        <taxon>asterids</taxon>
        <taxon>campanulids</taxon>
        <taxon>Asterales</taxon>
        <taxon>Asteraceae</taxon>
        <taxon>Asteroideae</taxon>
        <taxon>Anthemideae</taxon>
        <taxon>Anthemidinae</taxon>
        <taxon>Tanacetum</taxon>
    </lineage>
</organism>
<evidence type="ECO:0000313" key="1">
    <source>
        <dbReference type="EMBL" id="GFC89896.1"/>
    </source>
</evidence>
<dbReference type="AlphaFoldDB" id="A0A699RVE1"/>
<comment type="caution">
    <text evidence="1">The sequence shown here is derived from an EMBL/GenBank/DDBJ whole genome shotgun (WGS) entry which is preliminary data.</text>
</comment>
<gene>
    <name evidence="1" type="ORF">Tci_861866</name>
</gene>
<accession>A0A699RVE1</accession>
<protein>
    <submittedName>
        <fullName evidence="1">Uncharacterized protein</fullName>
    </submittedName>
</protein>
<feature type="non-terminal residue" evidence="1">
    <location>
        <position position="134"/>
    </location>
</feature>
<reference evidence="1" key="1">
    <citation type="journal article" date="2019" name="Sci. Rep.">
        <title>Draft genome of Tanacetum cinerariifolium, the natural source of mosquito coil.</title>
        <authorList>
            <person name="Yamashiro T."/>
            <person name="Shiraishi A."/>
            <person name="Satake H."/>
            <person name="Nakayama K."/>
        </authorList>
    </citation>
    <scope>NUCLEOTIDE SEQUENCE</scope>
</reference>
<dbReference type="EMBL" id="BKCJ011123357">
    <property type="protein sequence ID" value="GFC89896.1"/>
    <property type="molecule type" value="Genomic_DNA"/>
</dbReference>
<sequence>MCHLHNDDFLRQYNINLARKVAMGLQLRLRFEHEAKLLKKFVPQQVSTLQAQVTGKEKLKFAFEEFKQYEDARVEKRCAEMDACMDALSIDFDEELYPHVLTVIAGRGWVIRHGLRLAVMKCGESTGLRQVFAD</sequence>